<sequence length="370" mass="41675">MTRPDPKNNDAAAMTAETLLVHYSFDLSHWTAAELIHKWLQDYPSRWLRLAIIEALYQGRYKSISVEQILACWQRRSRPIYHFNWEFEQLICGKLPEANIPEQDVQVTHQSALLEAPELAENIPDTIIEEPDKLLTNNPAIHPIIAKYKPDLSLPTTGETVPRIMVDTAEQSPAVALLSAAENSENSENSGEKNGIASPEVESFESNAAHSLPLISENSANSKAQSKADEKEKLSTEEIQRQIINNLLQDPWLDEEDEATIQSILNVSTNSSFNDSINAANAAIDASMSSSDLPTFDWQTVLNLDSDQLPSAPVNSEFNWQETRPPIHQFTPDVAASEFYMKLKAVLENKLEHPEEEPRKRRSRPRKKSN</sequence>
<feature type="compositionally biased region" description="Basic and acidic residues" evidence="1">
    <location>
        <begin position="349"/>
        <end position="359"/>
    </location>
</feature>
<dbReference type="RefSeq" id="WP_054465532.1">
    <property type="nucleotide sequence ID" value="NZ_CP159837.1"/>
</dbReference>
<gene>
    <name evidence="2" type="ORF">ABWT76_005794</name>
</gene>
<feature type="region of interest" description="Disordered" evidence="1">
    <location>
        <begin position="349"/>
        <end position="370"/>
    </location>
</feature>
<feature type="region of interest" description="Disordered" evidence="1">
    <location>
        <begin position="215"/>
        <end position="235"/>
    </location>
</feature>
<feature type="compositionally biased region" description="Basic and acidic residues" evidence="1">
    <location>
        <begin position="226"/>
        <end position="235"/>
    </location>
</feature>
<feature type="compositionally biased region" description="Basic residues" evidence="1">
    <location>
        <begin position="360"/>
        <end position="370"/>
    </location>
</feature>
<dbReference type="AlphaFoldDB" id="A0AAU8JFQ8"/>
<evidence type="ECO:0000256" key="1">
    <source>
        <dbReference type="SAM" id="MobiDB-lite"/>
    </source>
</evidence>
<proteinExistence type="predicted"/>
<reference evidence="2" key="1">
    <citation type="submission" date="2024-07" db="EMBL/GenBank/DDBJ databases">
        <authorList>
            <person name="Kim Y.J."/>
            <person name="Jeong J.Y."/>
        </authorList>
    </citation>
    <scope>NUCLEOTIDE SEQUENCE</scope>
    <source>
        <strain evidence="2">GIHE-MW2</strain>
    </source>
</reference>
<evidence type="ECO:0000313" key="2">
    <source>
        <dbReference type="EMBL" id="XCM36991.1"/>
    </source>
</evidence>
<name>A0AAU8JFQ8_9CYAN</name>
<feature type="compositionally biased region" description="Polar residues" evidence="1">
    <location>
        <begin position="216"/>
        <end position="225"/>
    </location>
</feature>
<organism evidence="2">
    <name type="scientific">Planktothricoides raciborskii GIHE-MW2</name>
    <dbReference type="NCBI Taxonomy" id="2792601"/>
    <lineage>
        <taxon>Bacteria</taxon>
        <taxon>Bacillati</taxon>
        <taxon>Cyanobacteriota</taxon>
        <taxon>Cyanophyceae</taxon>
        <taxon>Oscillatoriophycideae</taxon>
        <taxon>Oscillatoriales</taxon>
        <taxon>Oscillatoriaceae</taxon>
        <taxon>Planktothricoides</taxon>
    </lineage>
</organism>
<protein>
    <submittedName>
        <fullName evidence="2">Uncharacterized protein</fullName>
    </submittedName>
</protein>
<dbReference type="EMBL" id="CP159837">
    <property type="protein sequence ID" value="XCM36991.1"/>
    <property type="molecule type" value="Genomic_DNA"/>
</dbReference>
<accession>A0AAU8JFQ8</accession>